<dbReference type="PANTHER" id="PTHR43227:SF7">
    <property type="entry name" value="ARABINOOLIGOSACCHARIDES TRANSPORT SYSTEM PERMEASE PROTEIN ARAP"/>
    <property type="match status" value="1"/>
</dbReference>
<evidence type="ECO:0000256" key="6">
    <source>
        <dbReference type="ARBA" id="ARBA00023136"/>
    </source>
</evidence>
<comment type="similarity">
    <text evidence="7">Belongs to the binding-protein-dependent transport system permease family.</text>
</comment>
<dbReference type="CDD" id="cd06261">
    <property type="entry name" value="TM_PBP2"/>
    <property type="match status" value="1"/>
</dbReference>
<dbReference type="Gene3D" id="1.10.3720.10">
    <property type="entry name" value="MetI-like"/>
    <property type="match status" value="1"/>
</dbReference>
<keyword evidence="5 7" id="KW-1133">Transmembrane helix</keyword>
<evidence type="ECO:0000256" key="2">
    <source>
        <dbReference type="ARBA" id="ARBA00022448"/>
    </source>
</evidence>
<keyword evidence="10" id="KW-1185">Reference proteome</keyword>
<dbReference type="InterPro" id="IPR000515">
    <property type="entry name" value="MetI-like"/>
</dbReference>
<keyword evidence="4 7" id="KW-0812">Transmembrane</keyword>
<evidence type="ECO:0000256" key="4">
    <source>
        <dbReference type="ARBA" id="ARBA00022692"/>
    </source>
</evidence>
<feature type="transmembrane region" description="Helical" evidence="7">
    <location>
        <begin position="67"/>
        <end position="91"/>
    </location>
</feature>
<dbReference type="RefSeq" id="WP_218032104.1">
    <property type="nucleotide sequence ID" value="NZ_BIFS01000002.1"/>
</dbReference>
<evidence type="ECO:0000256" key="1">
    <source>
        <dbReference type="ARBA" id="ARBA00004651"/>
    </source>
</evidence>
<feature type="transmembrane region" description="Helical" evidence="7">
    <location>
        <begin position="144"/>
        <end position="162"/>
    </location>
</feature>
<dbReference type="GO" id="GO:0005886">
    <property type="term" value="C:plasma membrane"/>
    <property type="evidence" value="ECO:0007669"/>
    <property type="project" value="UniProtKB-SubCell"/>
</dbReference>
<dbReference type="InterPro" id="IPR035906">
    <property type="entry name" value="MetI-like_sf"/>
</dbReference>
<name>A0A402ASR2_9CHLR</name>
<feature type="transmembrane region" description="Helical" evidence="7">
    <location>
        <begin position="23"/>
        <end position="46"/>
    </location>
</feature>
<dbReference type="PROSITE" id="PS50928">
    <property type="entry name" value="ABC_TM1"/>
    <property type="match status" value="1"/>
</dbReference>
<evidence type="ECO:0000259" key="8">
    <source>
        <dbReference type="PROSITE" id="PS50928"/>
    </source>
</evidence>
<keyword evidence="2 7" id="KW-0813">Transport</keyword>
<comment type="caution">
    <text evidence="9">The sequence shown here is derived from an EMBL/GenBank/DDBJ whole genome shotgun (WGS) entry which is preliminary data.</text>
</comment>
<comment type="subcellular location">
    <subcellularLocation>
        <location evidence="1 7">Cell membrane</location>
        <topology evidence="1 7">Multi-pass membrane protein</topology>
    </subcellularLocation>
</comment>
<evidence type="ECO:0000256" key="7">
    <source>
        <dbReference type="RuleBase" id="RU363032"/>
    </source>
</evidence>
<accession>A0A402ASR2</accession>
<gene>
    <name evidence="9" type="ORF">KDK_59580</name>
</gene>
<dbReference type="PANTHER" id="PTHR43227">
    <property type="entry name" value="BLL4140 PROTEIN"/>
    <property type="match status" value="1"/>
</dbReference>
<dbReference type="GO" id="GO:0055085">
    <property type="term" value="P:transmembrane transport"/>
    <property type="evidence" value="ECO:0007669"/>
    <property type="project" value="InterPro"/>
</dbReference>
<dbReference type="Proteomes" id="UP000287188">
    <property type="component" value="Unassembled WGS sequence"/>
</dbReference>
<evidence type="ECO:0000313" key="10">
    <source>
        <dbReference type="Proteomes" id="UP000287188"/>
    </source>
</evidence>
<proteinExistence type="inferred from homology"/>
<dbReference type="Pfam" id="PF00528">
    <property type="entry name" value="BPD_transp_1"/>
    <property type="match status" value="1"/>
</dbReference>
<dbReference type="EMBL" id="BIFS01000002">
    <property type="protein sequence ID" value="GCE22158.1"/>
    <property type="molecule type" value="Genomic_DNA"/>
</dbReference>
<reference evidence="10" key="1">
    <citation type="submission" date="2018-12" db="EMBL/GenBank/DDBJ databases">
        <title>Tengunoibacter tsumagoiensis gen. nov., sp. nov., Dictyobacter kobayashii sp. nov., D. alpinus sp. nov., and D. joshuensis sp. nov. and description of Dictyobacteraceae fam. nov. within the order Ktedonobacterales isolated from Tengu-no-mugimeshi.</title>
        <authorList>
            <person name="Wang C.M."/>
            <person name="Zheng Y."/>
            <person name="Sakai Y."/>
            <person name="Toyoda A."/>
            <person name="Minakuchi Y."/>
            <person name="Abe K."/>
            <person name="Yokota A."/>
            <person name="Yabe S."/>
        </authorList>
    </citation>
    <scope>NUCLEOTIDE SEQUENCE [LARGE SCALE GENOMIC DNA]</scope>
    <source>
        <strain evidence="10">Uno11</strain>
    </source>
</reference>
<evidence type="ECO:0000256" key="3">
    <source>
        <dbReference type="ARBA" id="ARBA00022475"/>
    </source>
</evidence>
<evidence type="ECO:0000313" key="9">
    <source>
        <dbReference type="EMBL" id="GCE22158.1"/>
    </source>
</evidence>
<feature type="domain" description="ABC transmembrane type-1" evidence="8">
    <location>
        <begin position="1"/>
        <end position="157"/>
    </location>
</feature>
<keyword evidence="3" id="KW-1003">Cell membrane</keyword>
<keyword evidence="6 7" id="KW-0472">Membrane</keyword>
<dbReference type="SUPFAM" id="SSF161098">
    <property type="entry name" value="MetI-like"/>
    <property type="match status" value="1"/>
</dbReference>
<sequence length="174" mass="19176">MNTLLLKTHVLSSPVDWLGDPTFAMILIIIVGIWQSFGYNLVFFLAGLQTIPGELYEAARIDGATSIVRLFSITLPMLRAIGIMILFLAVYGSMQVFDIVQTITRGGPYFGTDVVNTYIYHQAFGDAGSQPVQPNVGFASAASLFYGIILLAFSLGQAYVFVHMRRQRAALRMN</sequence>
<protein>
    <recommendedName>
        <fullName evidence="8">ABC transmembrane type-1 domain-containing protein</fullName>
    </recommendedName>
</protein>
<organism evidence="9 10">
    <name type="scientific">Dictyobacter kobayashii</name>
    <dbReference type="NCBI Taxonomy" id="2014872"/>
    <lineage>
        <taxon>Bacteria</taxon>
        <taxon>Bacillati</taxon>
        <taxon>Chloroflexota</taxon>
        <taxon>Ktedonobacteria</taxon>
        <taxon>Ktedonobacterales</taxon>
        <taxon>Dictyobacteraceae</taxon>
        <taxon>Dictyobacter</taxon>
    </lineage>
</organism>
<dbReference type="InterPro" id="IPR050809">
    <property type="entry name" value="UgpAE/MalFG_permease"/>
</dbReference>
<dbReference type="AlphaFoldDB" id="A0A402ASR2"/>
<evidence type="ECO:0000256" key="5">
    <source>
        <dbReference type="ARBA" id="ARBA00022989"/>
    </source>
</evidence>